<dbReference type="Gene3D" id="3.80.10.10">
    <property type="entry name" value="Ribonuclease Inhibitor"/>
    <property type="match status" value="1"/>
</dbReference>
<accession>A0A0L9UZI7</accession>
<dbReference type="Proteomes" id="UP000053144">
    <property type="component" value="Chromosome 7"/>
</dbReference>
<protein>
    <submittedName>
        <fullName evidence="1">Uncharacterized protein</fullName>
    </submittedName>
</protein>
<dbReference type="AlphaFoldDB" id="A0A0L9UZI7"/>
<name>A0A0L9UZI7_PHAAN</name>
<sequence>MSTSVSPLMDVNIRRMSTSSTDVNIFNGCQHLQRMSTSSTDVNIFNGCQHLQRMSTSSTDANIFNGCQHLQRMPTSSTDANIFNGCQHPFHLQRMPTSVPTFNGCQHPFPPSTDANIRSHLQRMPTSVPGTTLPLCSSTQKIIEICVLVRLVKLVSVELVECCCDDGGNSRFILGVSKEVFGRRSSFFVKYSEEVFILCEDSKEV</sequence>
<organism evidence="1 2">
    <name type="scientific">Phaseolus angularis</name>
    <name type="common">Azuki bean</name>
    <name type="synonym">Vigna angularis</name>
    <dbReference type="NCBI Taxonomy" id="3914"/>
    <lineage>
        <taxon>Eukaryota</taxon>
        <taxon>Viridiplantae</taxon>
        <taxon>Streptophyta</taxon>
        <taxon>Embryophyta</taxon>
        <taxon>Tracheophyta</taxon>
        <taxon>Spermatophyta</taxon>
        <taxon>Magnoliopsida</taxon>
        <taxon>eudicotyledons</taxon>
        <taxon>Gunneridae</taxon>
        <taxon>Pentapetalae</taxon>
        <taxon>rosids</taxon>
        <taxon>fabids</taxon>
        <taxon>Fabales</taxon>
        <taxon>Fabaceae</taxon>
        <taxon>Papilionoideae</taxon>
        <taxon>50 kb inversion clade</taxon>
        <taxon>NPAAA clade</taxon>
        <taxon>indigoferoid/millettioid clade</taxon>
        <taxon>Phaseoleae</taxon>
        <taxon>Vigna</taxon>
    </lineage>
</organism>
<dbReference type="InterPro" id="IPR032675">
    <property type="entry name" value="LRR_dom_sf"/>
</dbReference>
<proteinExistence type="predicted"/>
<reference evidence="2" key="1">
    <citation type="journal article" date="2015" name="Proc. Natl. Acad. Sci. U.S.A.">
        <title>Genome sequencing of adzuki bean (Vigna angularis) provides insight into high starch and low fat accumulation and domestication.</title>
        <authorList>
            <person name="Yang K."/>
            <person name="Tian Z."/>
            <person name="Chen C."/>
            <person name="Luo L."/>
            <person name="Zhao B."/>
            <person name="Wang Z."/>
            <person name="Yu L."/>
            <person name="Li Y."/>
            <person name="Sun Y."/>
            <person name="Li W."/>
            <person name="Chen Y."/>
            <person name="Li Y."/>
            <person name="Zhang Y."/>
            <person name="Ai D."/>
            <person name="Zhao J."/>
            <person name="Shang C."/>
            <person name="Ma Y."/>
            <person name="Wu B."/>
            <person name="Wang M."/>
            <person name="Gao L."/>
            <person name="Sun D."/>
            <person name="Zhang P."/>
            <person name="Guo F."/>
            <person name="Wang W."/>
            <person name="Li Y."/>
            <person name="Wang J."/>
            <person name="Varshney R.K."/>
            <person name="Wang J."/>
            <person name="Ling H.Q."/>
            <person name="Wan P."/>
        </authorList>
    </citation>
    <scope>NUCLEOTIDE SEQUENCE</scope>
    <source>
        <strain evidence="2">cv. Jingnong 6</strain>
    </source>
</reference>
<gene>
    <name evidence="1" type="ORF">LR48_Vigan07g182000</name>
</gene>
<dbReference type="EMBL" id="CM003377">
    <property type="protein sequence ID" value="KOM48116.1"/>
    <property type="molecule type" value="Genomic_DNA"/>
</dbReference>
<evidence type="ECO:0000313" key="2">
    <source>
        <dbReference type="Proteomes" id="UP000053144"/>
    </source>
</evidence>
<evidence type="ECO:0000313" key="1">
    <source>
        <dbReference type="EMBL" id="KOM48116.1"/>
    </source>
</evidence>
<dbReference type="Gramene" id="KOM48116">
    <property type="protein sequence ID" value="KOM48116"/>
    <property type="gene ID" value="LR48_Vigan07g182000"/>
</dbReference>